<keyword evidence="8" id="KW-1185">Reference proteome</keyword>
<dbReference type="InterPro" id="IPR027038">
    <property type="entry name" value="RanGap"/>
</dbReference>
<dbReference type="SMART" id="SM00368">
    <property type="entry name" value="LRR_RI"/>
    <property type="match status" value="9"/>
</dbReference>
<dbReference type="InterPro" id="IPR035897">
    <property type="entry name" value="Toll_tir_struct_dom_sf"/>
</dbReference>
<feature type="domain" description="TIR" evidence="5">
    <location>
        <begin position="1010"/>
        <end position="1136"/>
    </location>
</feature>
<organism evidence="7 8">
    <name type="scientific">Durusdinium trenchii</name>
    <dbReference type="NCBI Taxonomy" id="1381693"/>
    <lineage>
        <taxon>Eukaryota</taxon>
        <taxon>Sar</taxon>
        <taxon>Alveolata</taxon>
        <taxon>Dinophyceae</taxon>
        <taxon>Suessiales</taxon>
        <taxon>Symbiodiniaceae</taxon>
        <taxon>Durusdinium</taxon>
    </lineage>
</organism>
<dbReference type="PANTHER" id="PTHR24113:SF12">
    <property type="entry name" value="RAN GTPASE-ACTIVATING PROTEIN 1"/>
    <property type="match status" value="1"/>
</dbReference>
<sequence>MPLWTEVSSGNGIITAIRRDTPWIDANWIEAGDQDAKRMAAALKDSLSVLGLSLNGNKIGDAGCVALAKSLETNQTLQNLDLGRNNIGDEGGVALAKTLETNQTLTVLGLMRNNIRHDGSVALAKALETNQTLTYLGLSSNCTGDEGGVALAKALQTNQTLQTLRLTGDKIGEKGGVALARALETNQTLQELGLSSNQMGDNGGVALAKALQTNQTLTALHLRINQIGDEGGVALAKALQTNQTLQELGLSSNQIGDNGGVALAKALETNQTLTALHLRNNQIGDDGGVALGKALETNQALQKLEIGDNRIPTDVTSDIEAKIKRNQLASEINQGRKVRFNRVKVAVLGHGAAGKSSTVRSLAGKAHIEAHLSTEGWDNSKMWVDRQDLDGDWDQGDLGLDRIVSGVLADPNLPTKEETLAEEVEDAKTNDEEEHEHEKPVEKGIWKALASLLVSKWRVRDMALRLVSGKMSGTAEVASHEQEWNSYVFEEVPLSWVWLVDHLGEKPDRPWLPLQEVEELGRQAKLDGVETALTFFHELGVLIHLKNTENLRGKVVTDPQWMADMVTKVLRVEIHRSTDGWRTVMQRVRTAELVKDYERLFGMSISRDGLEEVAPRASLKQLLGGEATRDLLESLWDADSIEFLIDLMEEMFLMCDRDGAREHFLVPSLLPFVTMPKWNKILCGFSDEAPTFRLTFSFLPEGVFQRFLTGFERSFKQADGDIKTRFVEVFNNCAVLLLNGARTYLRSTQSQEGEIFVRINTSLPKIVAQVLRTIVAIFRFTDQVFSKSQLAPQLQLRASGREDYVDYEEAYETRKFGDANEGEVMVIGSGRQTVPVGSLATFFHPLVAPALSASDEATEFDLFISFDRESAEQRVAEIVHELASRGFRVFQATPDRDGVTAEMARGIKASKVGIVFMTEAYIAKVNRGDRNEIRQQFQSITQTRPFVPVCLEAAVANPATWREGLFGFLYMDELYVDMTAATSEETVDLLEVKIRRKMRRVVPVARRKKIFASYCWARDSQGRDNKTRVVRVVQGLRDLGHSVWQDVVDLDADAQQGMAEGIERCKLALVFASGAYLDRVGLGRGNIAREFRGISTSRPFVVIKMDDVNVSSLVGQLEPVDVIDMANDGTFEDAVVQLDDVIDTSI</sequence>
<keyword evidence="1" id="KW-0343">GTPase activation</keyword>
<evidence type="ECO:0000259" key="5">
    <source>
        <dbReference type="Pfam" id="PF13676"/>
    </source>
</evidence>
<name>A0ABP0J442_9DINO</name>
<dbReference type="Proteomes" id="UP001642464">
    <property type="component" value="Unassembled WGS sequence"/>
</dbReference>
<feature type="region of interest" description="Disordered" evidence="4">
    <location>
        <begin position="414"/>
        <end position="440"/>
    </location>
</feature>
<evidence type="ECO:0000256" key="1">
    <source>
        <dbReference type="ARBA" id="ARBA00022468"/>
    </source>
</evidence>
<dbReference type="InterPro" id="IPR001611">
    <property type="entry name" value="Leu-rich_rpt"/>
</dbReference>
<accession>A0ABP0J442</accession>
<dbReference type="Pfam" id="PF13516">
    <property type="entry name" value="LRR_6"/>
    <property type="match status" value="8"/>
</dbReference>
<evidence type="ECO:0000259" key="6">
    <source>
        <dbReference type="Pfam" id="PF16095"/>
    </source>
</evidence>
<proteinExistence type="predicted"/>
<reference evidence="7 8" key="1">
    <citation type="submission" date="2024-02" db="EMBL/GenBank/DDBJ databases">
        <authorList>
            <person name="Chen Y."/>
            <person name="Shah S."/>
            <person name="Dougan E. K."/>
            <person name="Thang M."/>
            <person name="Chan C."/>
        </authorList>
    </citation>
    <scope>NUCLEOTIDE SEQUENCE [LARGE SCALE GENOMIC DNA]</scope>
</reference>
<feature type="compositionally biased region" description="Basic and acidic residues" evidence="4">
    <location>
        <begin position="426"/>
        <end position="440"/>
    </location>
</feature>
<dbReference type="InterPro" id="IPR036388">
    <property type="entry name" value="WH-like_DNA-bd_sf"/>
</dbReference>
<feature type="domain" description="TIR" evidence="5">
    <location>
        <begin position="863"/>
        <end position="979"/>
    </location>
</feature>
<dbReference type="InterPro" id="IPR000157">
    <property type="entry name" value="TIR_dom"/>
</dbReference>
<evidence type="ECO:0000256" key="2">
    <source>
        <dbReference type="ARBA" id="ARBA00022614"/>
    </source>
</evidence>
<comment type="caution">
    <text evidence="7">The sequence shown here is derived from an EMBL/GenBank/DDBJ whole genome shotgun (WGS) entry which is preliminary data.</text>
</comment>
<evidence type="ECO:0000256" key="3">
    <source>
        <dbReference type="ARBA" id="ARBA00022737"/>
    </source>
</evidence>
<keyword evidence="3" id="KW-0677">Repeat</keyword>
<keyword evidence="2" id="KW-0433">Leucine-rich repeat</keyword>
<evidence type="ECO:0000256" key="4">
    <source>
        <dbReference type="SAM" id="MobiDB-lite"/>
    </source>
</evidence>
<dbReference type="Pfam" id="PF13676">
    <property type="entry name" value="TIR_2"/>
    <property type="match status" value="2"/>
</dbReference>
<feature type="domain" description="COR" evidence="6">
    <location>
        <begin position="493"/>
        <end position="581"/>
    </location>
</feature>
<dbReference type="SUPFAM" id="SSF52047">
    <property type="entry name" value="RNI-like"/>
    <property type="match status" value="1"/>
</dbReference>
<evidence type="ECO:0000313" key="7">
    <source>
        <dbReference type="EMBL" id="CAK9009109.1"/>
    </source>
</evidence>
<dbReference type="PANTHER" id="PTHR24113">
    <property type="entry name" value="RAN GTPASE-ACTIVATING PROTEIN 1"/>
    <property type="match status" value="1"/>
</dbReference>
<protein>
    <submittedName>
        <fullName evidence="7">Protein NLRC3</fullName>
    </submittedName>
</protein>
<dbReference type="Gene3D" id="1.10.10.10">
    <property type="entry name" value="Winged helix-like DNA-binding domain superfamily/Winged helix DNA-binding domain"/>
    <property type="match status" value="1"/>
</dbReference>
<dbReference type="Gene3D" id="3.40.50.10140">
    <property type="entry name" value="Toll/interleukin-1 receptor homology (TIR) domain"/>
    <property type="match status" value="1"/>
</dbReference>
<evidence type="ECO:0000313" key="8">
    <source>
        <dbReference type="Proteomes" id="UP001642464"/>
    </source>
</evidence>
<dbReference type="Gene3D" id="3.80.10.10">
    <property type="entry name" value="Ribonuclease Inhibitor"/>
    <property type="match status" value="3"/>
</dbReference>
<dbReference type="InterPro" id="IPR032171">
    <property type="entry name" value="COR-A"/>
</dbReference>
<dbReference type="SUPFAM" id="SSF52200">
    <property type="entry name" value="Toll/Interleukin receptor TIR domain"/>
    <property type="match status" value="1"/>
</dbReference>
<dbReference type="InterPro" id="IPR032675">
    <property type="entry name" value="LRR_dom_sf"/>
</dbReference>
<dbReference type="Pfam" id="PF16095">
    <property type="entry name" value="COR-A"/>
    <property type="match status" value="1"/>
</dbReference>
<gene>
    <name evidence="7" type="ORF">SCF082_LOCUS10163</name>
</gene>
<dbReference type="EMBL" id="CAXAMM010005894">
    <property type="protein sequence ID" value="CAK9009109.1"/>
    <property type="molecule type" value="Genomic_DNA"/>
</dbReference>